<dbReference type="Gene3D" id="1.10.1000.11">
    <property type="entry name" value="Arf Nucleotide-binding Site Opener,domain 2"/>
    <property type="match status" value="1"/>
</dbReference>
<dbReference type="InterPro" id="IPR000904">
    <property type="entry name" value="Sec7_dom"/>
</dbReference>
<evidence type="ECO:0000259" key="6">
    <source>
        <dbReference type="PROSITE" id="PS50190"/>
    </source>
</evidence>
<evidence type="ECO:0000256" key="5">
    <source>
        <dbReference type="SAM" id="MobiDB-lite"/>
    </source>
</evidence>
<gene>
    <name evidence="7" type="ORF">PVAND_008098</name>
</gene>
<keyword evidence="8" id="KW-1185">Reference proteome</keyword>
<dbReference type="InterPro" id="IPR032691">
    <property type="entry name" value="Mon2/Sec7/BIG1-like_HUS"/>
</dbReference>
<evidence type="ECO:0000256" key="4">
    <source>
        <dbReference type="ARBA" id="ARBA00023034"/>
    </source>
</evidence>
<dbReference type="GO" id="GO:0032012">
    <property type="term" value="P:regulation of ARF protein signal transduction"/>
    <property type="evidence" value="ECO:0007669"/>
    <property type="project" value="InterPro"/>
</dbReference>
<dbReference type="PROSITE" id="PS50190">
    <property type="entry name" value="SEC7"/>
    <property type="match status" value="1"/>
</dbReference>
<proteinExistence type="predicted"/>
<organism evidence="7 8">
    <name type="scientific">Polypedilum vanderplanki</name>
    <name type="common">Sleeping chironomid midge</name>
    <dbReference type="NCBI Taxonomy" id="319348"/>
    <lineage>
        <taxon>Eukaryota</taxon>
        <taxon>Metazoa</taxon>
        <taxon>Ecdysozoa</taxon>
        <taxon>Arthropoda</taxon>
        <taxon>Hexapoda</taxon>
        <taxon>Insecta</taxon>
        <taxon>Pterygota</taxon>
        <taxon>Neoptera</taxon>
        <taxon>Endopterygota</taxon>
        <taxon>Diptera</taxon>
        <taxon>Nematocera</taxon>
        <taxon>Chironomoidea</taxon>
        <taxon>Chironomidae</taxon>
        <taxon>Chironominae</taxon>
        <taxon>Polypedilum</taxon>
        <taxon>Polypedilum</taxon>
    </lineage>
</organism>
<dbReference type="OrthoDB" id="10258608at2759"/>
<dbReference type="Pfam" id="PF01369">
    <property type="entry name" value="Sec7"/>
    <property type="match status" value="1"/>
</dbReference>
<keyword evidence="4" id="KW-0333">Golgi apparatus</keyword>
<dbReference type="InterPro" id="IPR056604">
    <property type="entry name" value="GBF1-like_TPR"/>
</dbReference>
<dbReference type="PANTHER" id="PTHR10663">
    <property type="entry name" value="GUANYL-NUCLEOTIDE EXCHANGE FACTOR"/>
    <property type="match status" value="1"/>
</dbReference>
<feature type="domain" description="SEC7" evidence="6">
    <location>
        <begin position="537"/>
        <end position="729"/>
    </location>
</feature>
<evidence type="ECO:0000256" key="1">
    <source>
        <dbReference type="ARBA" id="ARBA00004222"/>
    </source>
</evidence>
<reference evidence="7" key="1">
    <citation type="submission" date="2021-03" db="EMBL/GenBank/DDBJ databases">
        <title>Chromosome level genome of the anhydrobiotic midge Polypedilum vanderplanki.</title>
        <authorList>
            <person name="Yoshida Y."/>
            <person name="Kikawada T."/>
            <person name="Gusev O."/>
        </authorList>
    </citation>
    <scope>NUCLEOTIDE SEQUENCE</scope>
    <source>
        <strain evidence="7">NIAS01</strain>
        <tissue evidence="7">Whole body or cell culture</tissue>
    </source>
</reference>
<feature type="compositionally biased region" description="Polar residues" evidence="5">
    <location>
        <begin position="1163"/>
        <end position="1182"/>
    </location>
</feature>
<comment type="subcellular location">
    <subcellularLocation>
        <location evidence="2">Endoplasmic reticulum-Golgi intermediate compartment</location>
    </subcellularLocation>
    <subcellularLocation>
        <location evidence="1">Golgi apparatus</location>
        <location evidence="1">cis-Golgi network</location>
    </subcellularLocation>
</comment>
<dbReference type="Gene3D" id="1.10.220.20">
    <property type="match status" value="1"/>
</dbReference>
<feature type="region of interest" description="Disordered" evidence="5">
    <location>
        <begin position="1576"/>
        <end position="1595"/>
    </location>
</feature>
<evidence type="ECO:0000256" key="2">
    <source>
        <dbReference type="ARBA" id="ARBA00004399"/>
    </source>
</evidence>
<dbReference type="InterPro" id="IPR023394">
    <property type="entry name" value="Sec7_C_sf"/>
</dbReference>
<feature type="region of interest" description="Disordered" evidence="5">
    <location>
        <begin position="1144"/>
        <end position="1182"/>
    </location>
</feature>
<dbReference type="Pfam" id="PF23325">
    <property type="entry name" value="TPR_28"/>
    <property type="match status" value="1"/>
</dbReference>
<evidence type="ECO:0000313" key="7">
    <source>
        <dbReference type="EMBL" id="KAG5678424.1"/>
    </source>
</evidence>
<dbReference type="GO" id="GO:0016197">
    <property type="term" value="P:endosomal transport"/>
    <property type="evidence" value="ECO:0007669"/>
    <property type="project" value="UniProtKB-ARBA"/>
</dbReference>
<dbReference type="GO" id="GO:0005085">
    <property type="term" value="F:guanyl-nucleotide exchange factor activity"/>
    <property type="evidence" value="ECO:0007669"/>
    <property type="project" value="InterPro"/>
</dbReference>
<dbReference type="GO" id="GO:0005793">
    <property type="term" value="C:endoplasmic reticulum-Golgi intermediate compartment"/>
    <property type="evidence" value="ECO:0007669"/>
    <property type="project" value="UniProtKB-SubCell"/>
</dbReference>
<dbReference type="Pfam" id="PF12783">
    <property type="entry name" value="Sec7-like_HUS"/>
    <property type="match status" value="1"/>
</dbReference>
<evidence type="ECO:0000256" key="3">
    <source>
        <dbReference type="ARBA" id="ARBA00022448"/>
    </source>
</evidence>
<dbReference type="Proteomes" id="UP001107558">
    <property type="component" value="Chromosome 2"/>
</dbReference>
<accession>A0A9J6C972</accession>
<dbReference type="SUPFAM" id="SSF48425">
    <property type="entry name" value="Sec7 domain"/>
    <property type="match status" value="1"/>
</dbReference>
<dbReference type="CDD" id="cd00171">
    <property type="entry name" value="Sec7"/>
    <property type="match status" value="1"/>
</dbReference>
<dbReference type="GO" id="GO:0005794">
    <property type="term" value="C:Golgi apparatus"/>
    <property type="evidence" value="ECO:0007669"/>
    <property type="project" value="UniProtKB-SubCell"/>
</dbReference>
<dbReference type="SMART" id="SM00222">
    <property type="entry name" value="Sec7"/>
    <property type="match status" value="1"/>
</dbReference>
<name>A0A9J6C972_POLVA</name>
<sequence>MSIPGNGIFVVRGELSTIMTAMRRTSRNSWNYQYDNSDSLTKSFNELKESVLNIEDLKLLSPETFMSPFLEAIRSEETTGAVTSIALSAVNKFLSYGLIDPTNSNLPNIVQNIADAVTHARFVGSDNNSDGVVLLKIVQVLRTLMLSPEGSALSNESVCEIILSCFRICFETRLNELLRRTAEQALRDMILLLFMRLPQFVEDLNTFNIKHLKIRPEATAKNSGKAKSLNDLNEKSSSTKLETVETNNDEIKLQDTSSVTRLIGNEDAYTPYGIPCIRELFRFLISLCNPLDTQNNDNIIQVALNLLTVVLEVASDNIGNFFSLISLVKDELCKNLFQLLASERIQIFAANLQVCFLLFESLRFHLKYQLEYYLIKLTDIIGSENVRVTYEIRELALDNLLQMLRVPGFAAELYINYDCDLYCANIFENITKLLSKNALLATAGPTIYGTHLLSLDALFTIISSIDKNCMSFKKGTQITNKRHSRNNSTARADMFNDETTIDGAVYIKNMDTFIQYNTMYNRFSGKFKPGEILTEEKMDMIKNKKRILSQGTDLFNQRPEKGIQFLQENGLINATLDPLEIAHFLRESPGLDKKMIGEYISKKKNVENRILEVFVKSFDFTSMRIDKALRLYLETFRLPGEAPLIFLVMEHFADHWHKCNNEPFANTDAAFRLAYAIIMLNMDQHNHNAKKLNIPMTVEDFTKNLRGLNGNSDFDQEMLMEIFNSIKNEEIIMPAEQTGIVKENYLWKVLLRRGEGKDAEFTHVLDSSYDKQLFQVTWGSTLTAFGSLFDKVSEIAVIKKIIEGFMHSAAICSHYSLHQEFDAIILTLCKFTTLYNTNETNELTISVQFGSNSKARTALKSIFKFLHDYGDSMRESWKHVIDLLVQMYKLKLLPKSFVEIEDFCEPSGKLLLQYEPIPIPKSEASLLSSLYLYLSSESQRQPTHEEHEILKIAKKCIKDCQIDQMIIESKFLHPNSLAEIISYLVSNIKPPTSHKSVDGSYEENLIVFYLEFLTKILIQNRDRVLPFWQRCSEVIHQLIVNGASCGYANLLRRSTVALLKLGIYLMRNEELAPTILQSMRIFLQLKPKILQHISIPVSIGMYELLKTSAQNIHTECDWMIVFKILECVGAGAISSEANDSLGAGTKSDGALSSEDEAEPSERGYTSDSEMLKNSSPVTPQSIGTENNWIIVNKEQTNDPKRNENSQTTSTIVYPCKLMPHSPIALVKCWDSLAFIVRNVAHITPYNFEICVKCIRTFVEASMVYGNPKKNIKNQQAAVHGRKNIPRKIKSTDNLKDVENQINNEVPERYETIAIQLLDLMHTLYSRIAQIFRWWAEESGSMPQCSALWSQGWCPLLQGIARISTDHRKEVRTSAIACLQRALLMHDLKTLSGPEWAGCFRQVIFPLTNFLLTEKNQNSQTESALIEESRIMSKVFLHHLTPLMALTNFNELWFEIIQYMEKFMKLGTDMLYEAVLESLKNMLLVMYSVKAFHNPDGVTYSNLWEMTWNRIGLFLPTLREELFKDNDNPMLNVSARAIPSPVVSPVIEQKEFAPTETITNSQILTIGNNDVSAIVDQSSSKEATSTNDSELAQNITEPQTIDTNLFSKINDVDEQMERFSETSSIELIIQGGPNDQQNCSAPPRIPESHMMNFNPYPGVKNYNHIPVDIVKSYTPVAHHDQQQVNHPSSEIYDEYATNPYNLTLQIDSNNIGDNSHSKLVTGTSTFFQSSNYFNNDSNENMPPGSELFNRP</sequence>
<dbReference type="FunFam" id="1.10.1000.11:FF:000007">
    <property type="entry name" value="Golgi-specific brefeldin A-resistance guanine nucleotide exchange factor 1"/>
    <property type="match status" value="1"/>
</dbReference>
<dbReference type="GO" id="GO:0010256">
    <property type="term" value="P:endomembrane system organization"/>
    <property type="evidence" value="ECO:0007669"/>
    <property type="project" value="UniProtKB-ARBA"/>
</dbReference>
<dbReference type="InterPro" id="IPR016024">
    <property type="entry name" value="ARM-type_fold"/>
</dbReference>
<feature type="compositionally biased region" description="Polar residues" evidence="5">
    <location>
        <begin position="1730"/>
        <end position="1739"/>
    </location>
</feature>
<protein>
    <recommendedName>
        <fullName evidence="6">SEC7 domain-containing protein</fullName>
    </recommendedName>
</protein>
<dbReference type="InterPro" id="IPR035999">
    <property type="entry name" value="Sec7_dom_sf"/>
</dbReference>
<evidence type="ECO:0000313" key="8">
    <source>
        <dbReference type="Proteomes" id="UP001107558"/>
    </source>
</evidence>
<keyword evidence="3" id="KW-0813">Transport</keyword>
<dbReference type="PANTHER" id="PTHR10663:SF388">
    <property type="entry name" value="GOLGI-SPECIFIC BREFELDIN A-RESISTANCE GUANINE NUCLEOTIDE EXCHANGE FACTOR 1"/>
    <property type="match status" value="1"/>
</dbReference>
<feature type="region of interest" description="Disordered" evidence="5">
    <location>
        <begin position="1730"/>
        <end position="1750"/>
    </location>
</feature>
<comment type="caution">
    <text evidence="7">The sequence shown here is derived from an EMBL/GenBank/DDBJ whole genome shotgun (WGS) entry which is preliminary data.</text>
</comment>
<dbReference type="SUPFAM" id="SSF48371">
    <property type="entry name" value="ARM repeat"/>
    <property type="match status" value="1"/>
</dbReference>
<dbReference type="EMBL" id="JADBJN010000002">
    <property type="protein sequence ID" value="KAG5678424.1"/>
    <property type="molecule type" value="Genomic_DNA"/>
</dbReference>